<dbReference type="AlphaFoldDB" id="A0A1H4MVJ7"/>
<evidence type="ECO:0000313" key="2">
    <source>
        <dbReference type="Proteomes" id="UP000182241"/>
    </source>
</evidence>
<dbReference type="EMBL" id="FNSA01000003">
    <property type="protein sequence ID" value="SEB86847.1"/>
    <property type="molecule type" value="Genomic_DNA"/>
</dbReference>
<dbReference type="STRING" id="57704.SAMN04489793_0973"/>
<protein>
    <submittedName>
        <fullName evidence="1">Transcriptional regulator, AbiEi antitoxin, Type IV TA system</fullName>
    </submittedName>
</protein>
<organism evidence="1 2">
    <name type="scientific">Tsukamurella tyrosinosolvens</name>
    <dbReference type="NCBI Taxonomy" id="57704"/>
    <lineage>
        <taxon>Bacteria</taxon>
        <taxon>Bacillati</taxon>
        <taxon>Actinomycetota</taxon>
        <taxon>Actinomycetes</taxon>
        <taxon>Mycobacteriales</taxon>
        <taxon>Tsukamurellaceae</taxon>
        <taxon>Tsukamurella</taxon>
    </lineage>
</organism>
<proteinExistence type="predicted"/>
<gene>
    <name evidence="1" type="ORF">SAMN04489793_0973</name>
</gene>
<reference evidence="2" key="1">
    <citation type="submission" date="2016-10" db="EMBL/GenBank/DDBJ databases">
        <authorList>
            <person name="Varghese N."/>
            <person name="Submissions S."/>
        </authorList>
    </citation>
    <scope>NUCLEOTIDE SEQUENCE [LARGE SCALE GENOMIC DNA]</scope>
    <source>
        <strain evidence="2">DSM 44234</strain>
    </source>
</reference>
<sequence>MNGLTERSRARFGWWDVPMGELLSRDYLLATGWTSGAISRAVESGELIRLATAMYALAGEYPAHVLYRMRVVAAATSCGGVLSHESAAALHDIPYLRPARKDVHFTVDRVHGGGRRPGIHVHPRPLAADEIVEVDGVRVTSRARTPIDVAMTGDLIRGVAAIDAVRLVPRFPRPTDPTPGPLASLIECLDRLGRRRGSATARRALAMSVDCAESPGESWSRVLIHSWGLPAPRLQTPFDLGGRRVFADFDWGSLIGEFDGKGKYGTTDAERAAALEAEKVRHALFVNAGFEVVRWDWDDLLDDTRLRSRLTPTLARHGLLSA</sequence>
<keyword evidence="2" id="KW-1185">Reference proteome</keyword>
<name>A0A1H4MVJ7_TSUTY</name>
<accession>A0A1H4MVJ7</accession>
<evidence type="ECO:0000313" key="1">
    <source>
        <dbReference type="EMBL" id="SEB86847.1"/>
    </source>
</evidence>
<dbReference type="Proteomes" id="UP000182241">
    <property type="component" value="Unassembled WGS sequence"/>
</dbReference>